<sequence length="808" mass="91357">MFKVKRGNRWLLLRLAAVMCLVLSLLPVKISQKAADSSTIFLVDRSLSVLEHEKMIQAYINAQIERKGKRDMYSVISFGKDAMIEIPFTTEKKQATFHTSIDRNFTNLENALKVALTYFPEEYHKRLVLFTDAEENIGNYREISLKLADENIMLLAYPLKKQVKKDIQFTRLHLPNTLYENGDILITAEIDANYQGKGVIDFYGFGGEVISKEIVFEAGSNFYEIHLERGTVYDEKIVGEVTGAGDENPHNNRATAYIHSEKRPRVLVIGEESHRRNVVALTKSLGMAVDGIRAGGGNYTITDLAEYDQLILVNVSHHAIGKNLEEAIEHCVSRLGSGLLVIGGENSFALGEYEESLLEKMLPVDSFIQADQEKANMGLVIAVDASGSMEDGVIEKLALAKESIIEAARILDKEDYLGVIAFSDTVEWIVPYKKSPEDLEVASSVNRISAGGGTLIQPSLKAATEALKISDTKINHIILMTDGEGEKEGYEDLLQTMKEEEITLSTIAIGADADRRFLEKLSDAAGGRNYFAENPTEIPRLLTEETYVSSRKYINEREILPTLKGSNNRFPKDMPSLYGYVSTTLKEGSHLILATDLEEPLLAERNYGLGKTMVWTSDLVGKWSANWIAWREMGEVWREMLNTTLRQQSLHEDKIEVYLEGGNLHLVVAVSDEVENVTLDTIHASNLTSHNTMLQTSKGIFEKKLGLETVGEYLLNIQVNLKNEETRSHKRRIALDYSPEYDIKLQEDRRQQVFKDFTLIDNNTEVFKHPLSMKIRSYREAKGIFLTLAIIFFLADLWLRKNWRRFWT</sequence>
<dbReference type="Gene3D" id="3.40.50.880">
    <property type="match status" value="1"/>
</dbReference>
<evidence type="ECO:0000313" key="4">
    <source>
        <dbReference type="Proteomes" id="UP000177894"/>
    </source>
</evidence>
<organism evidence="3 4">
    <name type="scientific">Clostridium formicaceticum</name>
    <dbReference type="NCBI Taxonomy" id="1497"/>
    <lineage>
        <taxon>Bacteria</taxon>
        <taxon>Bacillati</taxon>
        <taxon>Bacillota</taxon>
        <taxon>Clostridia</taxon>
        <taxon>Eubacteriales</taxon>
        <taxon>Clostridiaceae</taxon>
        <taxon>Clostridium</taxon>
    </lineage>
</organism>
<dbReference type="Proteomes" id="UP000177894">
    <property type="component" value="Chromosome"/>
</dbReference>
<protein>
    <recommendedName>
        <fullName evidence="2">VWFA domain-containing protein</fullName>
    </recommendedName>
</protein>
<evidence type="ECO:0000313" key="3">
    <source>
        <dbReference type="EMBL" id="AOY75880.1"/>
    </source>
</evidence>
<dbReference type="EMBL" id="CP017603">
    <property type="protein sequence ID" value="AOY75880.1"/>
    <property type="molecule type" value="Genomic_DNA"/>
</dbReference>
<dbReference type="PANTHER" id="PTHR37947">
    <property type="entry name" value="BLL2462 PROTEIN"/>
    <property type="match status" value="1"/>
</dbReference>
<keyword evidence="1" id="KW-1133">Transmembrane helix</keyword>
<dbReference type="Pfam" id="PF07090">
    <property type="entry name" value="GATase1_like"/>
    <property type="match status" value="1"/>
</dbReference>
<dbReference type="InterPro" id="IPR036465">
    <property type="entry name" value="vWFA_dom_sf"/>
</dbReference>
<feature type="domain" description="VWFA" evidence="2">
    <location>
        <begin position="378"/>
        <end position="546"/>
    </location>
</feature>
<dbReference type="Pfam" id="PF13519">
    <property type="entry name" value="VWA_2"/>
    <property type="match status" value="1"/>
</dbReference>
<dbReference type="SUPFAM" id="SSF53300">
    <property type="entry name" value="vWA-like"/>
    <property type="match status" value="2"/>
</dbReference>
<dbReference type="InterPro" id="IPR010768">
    <property type="entry name" value="GATase1-like"/>
</dbReference>
<dbReference type="RefSeq" id="WP_070966409.1">
    <property type="nucleotide sequence ID" value="NZ_CP017603.1"/>
</dbReference>
<dbReference type="SUPFAM" id="SSF52317">
    <property type="entry name" value="Class I glutamine amidotransferase-like"/>
    <property type="match status" value="1"/>
</dbReference>
<evidence type="ECO:0000259" key="2">
    <source>
        <dbReference type="PROSITE" id="PS50234"/>
    </source>
</evidence>
<reference evidence="3 4" key="1">
    <citation type="submission" date="2016-10" db="EMBL/GenBank/DDBJ databases">
        <title>Complete Genome Sequence of Acetogen Clostridium formicoaceticum ATCC 27076.</title>
        <authorList>
            <person name="Bao T."/>
            <person name="Cheng C."/>
            <person name="Zhao J."/>
            <person name="Yang S.-T."/>
            <person name="Wang J."/>
            <person name="Wang M."/>
        </authorList>
    </citation>
    <scope>NUCLEOTIDE SEQUENCE [LARGE SCALE GENOMIC DNA]</scope>
    <source>
        <strain evidence="3 4">ATCC 27076</strain>
    </source>
</reference>
<keyword evidence="1" id="KW-0812">Transmembrane</keyword>
<keyword evidence="4" id="KW-1185">Reference proteome</keyword>
<dbReference type="InterPro" id="IPR029062">
    <property type="entry name" value="Class_I_gatase-like"/>
</dbReference>
<accession>A0ABM6ESB5</accession>
<keyword evidence="1" id="KW-0472">Membrane</keyword>
<feature type="transmembrane region" description="Helical" evidence="1">
    <location>
        <begin position="781"/>
        <end position="799"/>
    </location>
</feature>
<dbReference type="Gene3D" id="3.40.50.410">
    <property type="entry name" value="von Willebrand factor, type A domain"/>
    <property type="match status" value="2"/>
</dbReference>
<evidence type="ECO:0000256" key="1">
    <source>
        <dbReference type="SAM" id="Phobius"/>
    </source>
</evidence>
<dbReference type="Pfam" id="PF00092">
    <property type="entry name" value="VWA"/>
    <property type="match status" value="1"/>
</dbReference>
<gene>
    <name evidence="3" type="ORF">BJL90_08225</name>
</gene>
<dbReference type="PANTHER" id="PTHR37947:SF2">
    <property type="entry name" value="VON WILLEBRAND FACTOR TYPE A"/>
    <property type="match status" value="1"/>
</dbReference>
<dbReference type="CDD" id="cd00198">
    <property type="entry name" value="vWFA"/>
    <property type="match status" value="2"/>
</dbReference>
<dbReference type="InterPro" id="IPR002035">
    <property type="entry name" value="VWF_A"/>
</dbReference>
<proteinExistence type="predicted"/>
<dbReference type="PROSITE" id="PS50234">
    <property type="entry name" value="VWFA"/>
    <property type="match status" value="1"/>
</dbReference>
<dbReference type="SMART" id="SM00327">
    <property type="entry name" value="VWA"/>
    <property type="match status" value="2"/>
</dbReference>
<name>A0ABM6ESB5_9CLOT</name>